<organism evidence="1 2">
    <name type="scientific">Chryseobacterium vrystaatense</name>
    <dbReference type="NCBI Taxonomy" id="307480"/>
    <lineage>
        <taxon>Bacteria</taxon>
        <taxon>Pseudomonadati</taxon>
        <taxon>Bacteroidota</taxon>
        <taxon>Flavobacteriia</taxon>
        <taxon>Flavobacteriales</taxon>
        <taxon>Weeksellaceae</taxon>
        <taxon>Chryseobacterium group</taxon>
        <taxon>Chryseobacterium</taxon>
    </lineage>
</organism>
<protein>
    <submittedName>
        <fullName evidence="1">Four helix bundle protein</fullName>
    </submittedName>
</protein>
<name>A0A1M5N6K1_9FLAO</name>
<dbReference type="NCBIfam" id="TIGR02436">
    <property type="entry name" value="four helix bundle protein"/>
    <property type="match status" value="1"/>
</dbReference>
<proteinExistence type="predicted"/>
<dbReference type="RefSeq" id="WP_223878239.1">
    <property type="nucleotide sequence ID" value="NZ_FQVE01000008.1"/>
</dbReference>
<dbReference type="Proteomes" id="UP000184108">
    <property type="component" value="Unassembled WGS sequence"/>
</dbReference>
<sequence>MMNEELKMKSKNVLKDKSFTFSIHIVEQYRRLTESKEFVMSKQLLRSGTAIGALIREAEFGQSRADFINKLSIALKEANESCYWLELLHRTHYIGDEYFERLAAYINELISMLVASIKTSKLALNK</sequence>
<dbReference type="AlphaFoldDB" id="A0A1M5N6K1"/>
<dbReference type="Pfam" id="PF05635">
    <property type="entry name" value="23S_rRNA_IVP"/>
    <property type="match status" value="1"/>
</dbReference>
<dbReference type="InterPro" id="IPR012657">
    <property type="entry name" value="23S_rRNA-intervening_sequence"/>
</dbReference>
<accession>A0A1M5N6K1</accession>
<evidence type="ECO:0000313" key="1">
    <source>
        <dbReference type="EMBL" id="SHG85178.1"/>
    </source>
</evidence>
<dbReference type="PANTHER" id="PTHR38471">
    <property type="entry name" value="FOUR HELIX BUNDLE PROTEIN"/>
    <property type="match status" value="1"/>
</dbReference>
<gene>
    <name evidence="1" type="ORF">SAMN02787073_4957</name>
</gene>
<dbReference type="PIRSF" id="PIRSF035652">
    <property type="entry name" value="CHP02436"/>
    <property type="match status" value="1"/>
</dbReference>
<evidence type="ECO:0000313" key="2">
    <source>
        <dbReference type="Proteomes" id="UP000184108"/>
    </source>
</evidence>
<reference evidence="2" key="1">
    <citation type="submission" date="2016-11" db="EMBL/GenBank/DDBJ databases">
        <authorList>
            <person name="Varghese N."/>
            <person name="Submissions S."/>
        </authorList>
    </citation>
    <scope>NUCLEOTIDE SEQUENCE [LARGE SCALE GENOMIC DNA]</scope>
    <source>
        <strain evidence="2">YR203</strain>
    </source>
</reference>
<dbReference type="EMBL" id="FQVE01000008">
    <property type="protein sequence ID" value="SHG85178.1"/>
    <property type="molecule type" value="Genomic_DNA"/>
</dbReference>
<dbReference type="SUPFAM" id="SSF158446">
    <property type="entry name" value="IVS-encoded protein-like"/>
    <property type="match status" value="1"/>
</dbReference>
<dbReference type="Gene3D" id="1.20.1440.60">
    <property type="entry name" value="23S rRNA-intervening sequence"/>
    <property type="match status" value="1"/>
</dbReference>
<dbReference type="PANTHER" id="PTHR38471:SF2">
    <property type="entry name" value="FOUR HELIX BUNDLE PROTEIN"/>
    <property type="match status" value="1"/>
</dbReference>
<dbReference type="InterPro" id="IPR036583">
    <property type="entry name" value="23S_rRNA_IVS_sf"/>
</dbReference>